<dbReference type="RefSeq" id="WP_406793467.1">
    <property type="nucleotide sequence ID" value="NZ_JBJHZX010000029.1"/>
</dbReference>
<comment type="caution">
    <text evidence="2">The sequence shown here is derived from an EMBL/GenBank/DDBJ whole genome shotgun (WGS) entry which is preliminary data.</text>
</comment>
<dbReference type="Proteomes" id="UP001623660">
    <property type="component" value="Unassembled WGS sequence"/>
</dbReference>
<dbReference type="InterPro" id="IPR021229">
    <property type="entry name" value="DUF2800"/>
</dbReference>
<sequence length="391" mass="43827">MSVSEKHAILSPSSSHRWLKCTPSARLEETLPEKTSEYAAAGTLAHKIAELKLKKYCIEPMSTRTFNSRLNKLKKQPLYEDEMMKRTDTYLDYVAGILHGFDAPPYAAVEKKIDYSTYAPEGFGTCDCLIIGGNIMHVIDFKYGKGVPVSAEKNTQMMFYALGAFTEYAFLYPIKSIIMTIVQPRQGGISEYQMPSQELLNWGESIKPIAQKAFNGEGEFIAGAHCRFCKAAATCRTNKDTNMAVDVFGYKEPPLISNEEVGQILEKAQNLAKWVKRLEEYALSEVLKGNDIPGWKAVHGKSVRQFTDQDKAFEILKENGMDEIMLYERKPITLAAAEDLLGKSKFKELLDSYVNKSSGKPTLVPLNDKREPIQKISAKDVFKNEGGIVND</sequence>
<reference evidence="2 3" key="1">
    <citation type="submission" date="2024-11" db="EMBL/GenBank/DDBJ databases">
        <authorList>
            <person name="Heng Y.C."/>
            <person name="Lim A.C.H."/>
            <person name="Lee J.K.Y."/>
            <person name="Kittelmann S."/>
        </authorList>
    </citation>
    <scope>NUCLEOTIDE SEQUENCE [LARGE SCALE GENOMIC DNA]</scope>
    <source>
        <strain evidence="2 3">WILCCON 0269</strain>
    </source>
</reference>
<dbReference type="Gene3D" id="3.90.320.10">
    <property type="match status" value="1"/>
</dbReference>
<dbReference type="InterPro" id="IPR011604">
    <property type="entry name" value="PDDEXK-like_dom_sf"/>
</dbReference>
<organism evidence="2 3">
    <name type="scientific">Candidatus Clostridium eludens</name>
    <dbReference type="NCBI Taxonomy" id="3381663"/>
    <lineage>
        <taxon>Bacteria</taxon>
        <taxon>Bacillati</taxon>
        <taxon>Bacillota</taxon>
        <taxon>Clostridia</taxon>
        <taxon>Eubacteriales</taxon>
        <taxon>Clostridiaceae</taxon>
        <taxon>Clostridium</taxon>
    </lineage>
</organism>
<proteinExistence type="predicted"/>
<evidence type="ECO:0000256" key="1">
    <source>
        <dbReference type="ARBA" id="ARBA00022801"/>
    </source>
</evidence>
<protein>
    <submittedName>
        <fullName evidence="2">DUF2800 domain-containing protein</fullName>
    </submittedName>
</protein>
<dbReference type="EMBL" id="JBJHZX010000029">
    <property type="protein sequence ID" value="MFL0197362.1"/>
    <property type="molecule type" value="Genomic_DNA"/>
</dbReference>
<keyword evidence="3" id="KW-1185">Reference proteome</keyword>
<dbReference type="Pfam" id="PF10926">
    <property type="entry name" value="DUF2800"/>
    <property type="match status" value="1"/>
</dbReference>
<gene>
    <name evidence="2" type="ORF">ACJDU8_17605</name>
</gene>
<name>A0ABW8SMS8_9CLOT</name>
<accession>A0ABW8SMS8</accession>
<evidence type="ECO:0000313" key="3">
    <source>
        <dbReference type="Proteomes" id="UP001623660"/>
    </source>
</evidence>
<keyword evidence="1" id="KW-0378">Hydrolase</keyword>
<evidence type="ECO:0000313" key="2">
    <source>
        <dbReference type="EMBL" id="MFL0197362.1"/>
    </source>
</evidence>